<dbReference type="Proteomes" id="UP000735302">
    <property type="component" value="Unassembled WGS sequence"/>
</dbReference>
<evidence type="ECO:0000256" key="7">
    <source>
        <dbReference type="ARBA" id="ARBA00047989"/>
    </source>
</evidence>
<comment type="catalytic activity">
    <reaction evidence="9">
        <text>S-methyl-5'-thioadenosine + phosphate = 5-(methylsulfanyl)-alpha-D-ribose 1-phosphate + adenine</text>
        <dbReference type="Rhea" id="RHEA:11852"/>
        <dbReference type="ChEBI" id="CHEBI:16708"/>
        <dbReference type="ChEBI" id="CHEBI:17509"/>
        <dbReference type="ChEBI" id="CHEBI:43474"/>
        <dbReference type="ChEBI" id="CHEBI:58533"/>
        <dbReference type="EC" id="2.4.2.28"/>
    </reaction>
    <physiologicalReaction direction="left-to-right" evidence="9">
        <dbReference type="Rhea" id="RHEA:11853"/>
    </physiologicalReaction>
</comment>
<evidence type="ECO:0000256" key="9">
    <source>
        <dbReference type="ARBA" id="ARBA00049893"/>
    </source>
</evidence>
<feature type="region of interest" description="Disordered" evidence="10">
    <location>
        <begin position="42"/>
        <end position="68"/>
    </location>
</feature>
<evidence type="ECO:0000256" key="6">
    <source>
        <dbReference type="ARBA" id="ARBA00022833"/>
    </source>
</evidence>
<comment type="catalytic activity">
    <reaction evidence="8">
        <text>adenosine + phosphate = alpha-D-ribose 1-phosphate + adenine</text>
        <dbReference type="Rhea" id="RHEA:27642"/>
        <dbReference type="ChEBI" id="CHEBI:16335"/>
        <dbReference type="ChEBI" id="CHEBI:16708"/>
        <dbReference type="ChEBI" id="CHEBI:43474"/>
        <dbReference type="ChEBI" id="CHEBI:57720"/>
        <dbReference type="EC" id="2.4.2.1"/>
    </reaction>
    <physiologicalReaction direction="left-to-right" evidence="8">
        <dbReference type="Rhea" id="RHEA:27643"/>
    </physiologicalReaction>
</comment>
<sequence length="526" mass="58200">MNTLPTAMDSRSIGIIVDLATDNSSSTVTQIASAVTNKWDHSGAVDTQQEQEQEQKQEDLGAQSNLEEQQQKTIQEGEVCNGNHPCVVVRLSYSQSDKPPAMPCSQTFISEDCIELLFKAKTYLDKNPGFGCEVQVVTSLLMKKFWEAACVHLFSPITTWSVWGVDIEDQAVSLREPMAVGEVQFEVKRYLETVGDPGRVNVLRSPLIPGHQFNAGFHDRYGGVSQVETMASMNMLYTIRKADPVLVVEENERRLAQAAGFDPSSMHITKAEHDRRIWIVGKEQPDRYDGIVTDQPGVTVCAAGADCCMILLADTHTGAVGAVHSGWRGTVVAAVTALLHTMMQEYGTQPVNIRASIGPSVSARHFLLPAEEAKPITNLDPTLTWPSKDNPHLVHVDLVKANAIRLQREGVPEPSIDTSHALCTFENKQFFSFERDGFPFGNQIGFISRRFTPIQHAKSQHLQRCWYNPSSSSSFYQHIETNVETDGDKNADEAICVRLPMTTLANNLRFEGLKEERAGVIKTANA</sequence>
<dbReference type="InterPro" id="IPR038371">
    <property type="entry name" value="Cu_polyphenol_OxRdtase_sf"/>
</dbReference>
<name>A0AAV3XZW6_9GAST</name>
<dbReference type="GO" id="GO:0005507">
    <property type="term" value="F:copper ion binding"/>
    <property type="evidence" value="ECO:0007669"/>
    <property type="project" value="TreeGrafter"/>
</dbReference>
<dbReference type="PANTHER" id="PTHR30616:SF2">
    <property type="entry name" value="PURINE NUCLEOSIDE PHOSPHORYLASE LACC1"/>
    <property type="match status" value="1"/>
</dbReference>
<dbReference type="PANTHER" id="PTHR30616">
    <property type="entry name" value="UNCHARACTERIZED PROTEIN YFIH"/>
    <property type="match status" value="1"/>
</dbReference>
<keyword evidence="5" id="KW-0378">Hydrolase</keyword>
<organism evidence="11 12">
    <name type="scientific">Plakobranchus ocellatus</name>
    <dbReference type="NCBI Taxonomy" id="259542"/>
    <lineage>
        <taxon>Eukaryota</taxon>
        <taxon>Metazoa</taxon>
        <taxon>Spiralia</taxon>
        <taxon>Lophotrochozoa</taxon>
        <taxon>Mollusca</taxon>
        <taxon>Gastropoda</taxon>
        <taxon>Heterobranchia</taxon>
        <taxon>Euthyneura</taxon>
        <taxon>Panpulmonata</taxon>
        <taxon>Sacoglossa</taxon>
        <taxon>Placobranchoidea</taxon>
        <taxon>Plakobranchidae</taxon>
        <taxon>Plakobranchus</taxon>
    </lineage>
</organism>
<gene>
    <name evidence="11" type="ORF">PoB_000178400</name>
</gene>
<dbReference type="SUPFAM" id="SSF64438">
    <property type="entry name" value="CNF1/YfiH-like putative cysteine hydrolases"/>
    <property type="match status" value="1"/>
</dbReference>
<accession>A0AAV3XZW6</accession>
<evidence type="ECO:0000256" key="4">
    <source>
        <dbReference type="ARBA" id="ARBA00022723"/>
    </source>
</evidence>
<dbReference type="GO" id="GO:0016787">
    <property type="term" value="F:hydrolase activity"/>
    <property type="evidence" value="ECO:0007669"/>
    <property type="project" value="UniProtKB-KW"/>
</dbReference>
<dbReference type="Gene3D" id="3.60.140.10">
    <property type="entry name" value="CNF1/YfiH-like putative cysteine hydrolases"/>
    <property type="match status" value="1"/>
</dbReference>
<proteinExistence type="inferred from homology"/>
<evidence type="ECO:0000256" key="8">
    <source>
        <dbReference type="ARBA" id="ARBA00048968"/>
    </source>
</evidence>
<evidence type="ECO:0000256" key="10">
    <source>
        <dbReference type="SAM" id="MobiDB-lite"/>
    </source>
</evidence>
<keyword evidence="6" id="KW-0862">Zinc</keyword>
<keyword evidence="12" id="KW-1185">Reference proteome</keyword>
<keyword evidence="3" id="KW-0808">Transferase</keyword>
<evidence type="ECO:0000313" key="12">
    <source>
        <dbReference type="Proteomes" id="UP000735302"/>
    </source>
</evidence>
<keyword evidence="4" id="KW-0479">Metal-binding</keyword>
<evidence type="ECO:0000256" key="2">
    <source>
        <dbReference type="ARBA" id="ARBA00007353"/>
    </source>
</evidence>
<comment type="caution">
    <text evidence="11">The sequence shown here is derived from an EMBL/GenBank/DDBJ whole genome shotgun (WGS) entry which is preliminary data.</text>
</comment>
<evidence type="ECO:0000313" key="11">
    <source>
        <dbReference type="EMBL" id="GFN75278.1"/>
    </source>
</evidence>
<dbReference type="GO" id="GO:0017061">
    <property type="term" value="F:S-methyl-5-thioadenosine phosphorylase activity"/>
    <property type="evidence" value="ECO:0007669"/>
    <property type="project" value="UniProtKB-EC"/>
</dbReference>
<comment type="catalytic activity">
    <reaction evidence="1">
        <text>inosine + phosphate = alpha-D-ribose 1-phosphate + hypoxanthine</text>
        <dbReference type="Rhea" id="RHEA:27646"/>
        <dbReference type="ChEBI" id="CHEBI:17368"/>
        <dbReference type="ChEBI" id="CHEBI:17596"/>
        <dbReference type="ChEBI" id="CHEBI:43474"/>
        <dbReference type="ChEBI" id="CHEBI:57720"/>
        <dbReference type="EC" id="2.4.2.1"/>
    </reaction>
    <physiologicalReaction direction="left-to-right" evidence="1">
        <dbReference type="Rhea" id="RHEA:27647"/>
    </physiologicalReaction>
</comment>
<dbReference type="InterPro" id="IPR011324">
    <property type="entry name" value="Cytotoxic_necrot_fac-like_cat"/>
</dbReference>
<dbReference type="CDD" id="cd16833">
    <property type="entry name" value="YfiH"/>
    <property type="match status" value="1"/>
</dbReference>
<evidence type="ECO:0000256" key="1">
    <source>
        <dbReference type="ARBA" id="ARBA00000553"/>
    </source>
</evidence>
<dbReference type="InterPro" id="IPR003730">
    <property type="entry name" value="Cu_polyphenol_OxRdtase"/>
</dbReference>
<protein>
    <submittedName>
        <fullName evidence="11">Laccase domain-containing protein 1</fullName>
    </submittedName>
</protein>
<dbReference type="AlphaFoldDB" id="A0AAV3XZW6"/>
<dbReference type="EMBL" id="BLXT01000264">
    <property type="protein sequence ID" value="GFN75278.1"/>
    <property type="molecule type" value="Genomic_DNA"/>
</dbReference>
<reference evidence="11 12" key="1">
    <citation type="journal article" date="2021" name="Elife">
        <title>Chloroplast acquisition without the gene transfer in kleptoplastic sea slugs, Plakobranchus ocellatus.</title>
        <authorList>
            <person name="Maeda T."/>
            <person name="Takahashi S."/>
            <person name="Yoshida T."/>
            <person name="Shimamura S."/>
            <person name="Takaki Y."/>
            <person name="Nagai Y."/>
            <person name="Toyoda A."/>
            <person name="Suzuki Y."/>
            <person name="Arimoto A."/>
            <person name="Ishii H."/>
            <person name="Satoh N."/>
            <person name="Nishiyama T."/>
            <person name="Hasebe M."/>
            <person name="Maruyama T."/>
            <person name="Minagawa J."/>
            <person name="Obokata J."/>
            <person name="Shigenobu S."/>
        </authorList>
    </citation>
    <scope>NUCLEOTIDE SEQUENCE [LARGE SCALE GENOMIC DNA]</scope>
</reference>
<evidence type="ECO:0000256" key="5">
    <source>
        <dbReference type="ARBA" id="ARBA00022801"/>
    </source>
</evidence>
<evidence type="ECO:0000256" key="3">
    <source>
        <dbReference type="ARBA" id="ARBA00022679"/>
    </source>
</evidence>
<comment type="similarity">
    <text evidence="2">Belongs to the purine nucleoside phosphorylase YfiH/LACC1 family.</text>
</comment>
<dbReference type="Pfam" id="PF02578">
    <property type="entry name" value="Cu-oxidase_4"/>
    <property type="match status" value="1"/>
</dbReference>
<comment type="catalytic activity">
    <reaction evidence="7">
        <text>adenosine + H2O + H(+) = inosine + NH4(+)</text>
        <dbReference type="Rhea" id="RHEA:24408"/>
        <dbReference type="ChEBI" id="CHEBI:15377"/>
        <dbReference type="ChEBI" id="CHEBI:15378"/>
        <dbReference type="ChEBI" id="CHEBI:16335"/>
        <dbReference type="ChEBI" id="CHEBI:17596"/>
        <dbReference type="ChEBI" id="CHEBI:28938"/>
        <dbReference type="EC" id="3.5.4.4"/>
    </reaction>
    <physiologicalReaction direction="left-to-right" evidence="7">
        <dbReference type="Rhea" id="RHEA:24409"/>
    </physiologicalReaction>
</comment>